<keyword evidence="3" id="KW-1185">Reference proteome</keyword>
<dbReference type="InterPro" id="IPR036513">
    <property type="entry name" value="STAS_dom_sf"/>
</dbReference>
<evidence type="ECO:0000313" key="2">
    <source>
        <dbReference type="EMBL" id="GAA4515866.1"/>
    </source>
</evidence>
<evidence type="ECO:0000313" key="3">
    <source>
        <dbReference type="Proteomes" id="UP001500394"/>
    </source>
</evidence>
<gene>
    <name evidence="2" type="ORF">GCM10023173_14310</name>
</gene>
<dbReference type="InterPro" id="IPR002645">
    <property type="entry name" value="STAS_dom"/>
</dbReference>
<protein>
    <recommendedName>
        <fullName evidence="1">STAS domain-containing protein</fullName>
    </recommendedName>
</protein>
<dbReference type="PROSITE" id="PS50801">
    <property type="entry name" value="STAS"/>
    <property type="match status" value="1"/>
</dbReference>
<dbReference type="EMBL" id="BAABGR010000015">
    <property type="protein sequence ID" value="GAA4515866.1"/>
    <property type="molecule type" value="Genomic_DNA"/>
</dbReference>
<dbReference type="RefSeq" id="WP_039053975.1">
    <property type="nucleotide sequence ID" value="NZ_BAABGR010000015.1"/>
</dbReference>
<dbReference type="Gene3D" id="3.30.750.24">
    <property type="entry name" value="STAS domain"/>
    <property type="match status" value="1"/>
</dbReference>
<dbReference type="Proteomes" id="UP001500394">
    <property type="component" value="Unassembled WGS sequence"/>
</dbReference>
<reference evidence="3" key="1">
    <citation type="journal article" date="2019" name="Int. J. Syst. Evol. Microbiol.">
        <title>The Global Catalogue of Microorganisms (GCM) 10K type strain sequencing project: providing services to taxonomists for standard genome sequencing and annotation.</title>
        <authorList>
            <consortium name="The Broad Institute Genomics Platform"/>
            <consortium name="The Broad Institute Genome Sequencing Center for Infectious Disease"/>
            <person name="Wu L."/>
            <person name="Ma J."/>
        </authorList>
    </citation>
    <scope>NUCLEOTIDE SEQUENCE [LARGE SCALE GENOMIC DNA]</scope>
    <source>
        <strain evidence="3">JCM 17858</strain>
    </source>
</reference>
<dbReference type="Pfam" id="PF01740">
    <property type="entry name" value="STAS"/>
    <property type="match status" value="1"/>
</dbReference>
<dbReference type="PANTHER" id="PTHR33495">
    <property type="entry name" value="ANTI-SIGMA FACTOR ANTAGONIST TM_1081-RELATED-RELATED"/>
    <property type="match status" value="1"/>
</dbReference>
<organism evidence="2 3">
    <name type="scientific">Sphingobacterium thermophilum</name>
    <dbReference type="NCBI Taxonomy" id="768534"/>
    <lineage>
        <taxon>Bacteria</taxon>
        <taxon>Pseudomonadati</taxon>
        <taxon>Bacteroidota</taxon>
        <taxon>Sphingobacteriia</taxon>
        <taxon>Sphingobacteriales</taxon>
        <taxon>Sphingobacteriaceae</taxon>
        <taxon>Sphingobacterium</taxon>
    </lineage>
</organism>
<evidence type="ECO:0000259" key="1">
    <source>
        <dbReference type="PROSITE" id="PS50801"/>
    </source>
</evidence>
<proteinExistence type="predicted"/>
<accession>A0ABP8R1U5</accession>
<feature type="domain" description="STAS" evidence="1">
    <location>
        <begin position="1"/>
        <end position="111"/>
    </location>
</feature>
<name>A0ABP8R1U5_9SPHI</name>
<dbReference type="SUPFAM" id="SSF52091">
    <property type="entry name" value="SpoIIaa-like"/>
    <property type="match status" value="1"/>
</dbReference>
<sequence>MRYTIDKHERYVVIEPLRELIDGEAANFLKGEFMLRNTAGQRNIVLDLNQVQRITEEGLRMGLLAHRLCKAAGGLFIIVHINKEVEELLKVLHLDKHFTILPSLSDAEDMIFGNELHRDLLGGE</sequence>
<dbReference type="CDD" id="cd07043">
    <property type="entry name" value="STAS_anti-anti-sigma_factors"/>
    <property type="match status" value="1"/>
</dbReference>
<comment type="caution">
    <text evidence="2">The sequence shown here is derived from an EMBL/GenBank/DDBJ whole genome shotgun (WGS) entry which is preliminary data.</text>
</comment>